<protein>
    <recommendedName>
        <fullName evidence="1">Lcl C-terminal domain-containing protein</fullName>
    </recommendedName>
</protein>
<organism evidence="2">
    <name type="scientific">marine metagenome</name>
    <dbReference type="NCBI Taxonomy" id="408172"/>
    <lineage>
        <taxon>unclassified sequences</taxon>
        <taxon>metagenomes</taxon>
        <taxon>ecological metagenomes</taxon>
    </lineage>
</organism>
<dbReference type="AlphaFoldDB" id="A0A381X6Y6"/>
<sequence>MSIVTMDRFILDGEHAVIDRETNLMWARTDSMNDLEKWVNYQESVDYVRNLCEKKIAGFNDWRLPSREEMDTLYNESYSLKDKFEKDIHISDCFSPGGGFSMIAQQVSGRMRTFVLNLRTGEYTHPDGLWTLTEAARAVRTIGADEKIPDKL</sequence>
<dbReference type="Pfam" id="PF07603">
    <property type="entry name" value="Lcl_C"/>
    <property type="match status" value="1"/>
</dbReference>
<evidence type="ECO:0000259" key="1">
    <source>
        <dbReference type="Pfam" id="PF07603"/>
    </source>
</evidence>
<gene>
    <name evidence="2" type="ORF">METZ01_LOCUS113105</name>
</gene>
<accession>A0A381X6Y6</accession>
<dbReference type="EMBL" id="UINC01014065">
    <property type="protein sequence ID" value="SVA60251.1"/>
    <property type="molecule type" value="Genomic_DNA"/>
</dbReference>
<dbReference type="InterPro" id="IPR011460">
    <property type="entry name" value="Lcl_C"/>
</dbReference>
<reference evidence="2" key="1">
    <citation type="submission" date="2018-05" db="EMBL/GenBank/DDBJ databases">
        <authorList>
            <person name="Lanie J.A."/>
            <person name="Ng W.-L."/>
            <person name="Kazmierczak K.M."/>
            <person name="Andrzejewski T.M."/>
            <person name="Davidsen T.M."/>
            <person name="Wayne K.J."/>
            <person name="Tettelin H."/>
            <person name="Glass J.I."/>
            <person name="Rusch D."/>
            <person name="Podicherti R."/>
            <person name="Tsui H.-C.T."/>
            <person name="Winkler M.E."/>
        </authorList>
    </citation>
    <scope>NUCLEOTIDE SEQUENCE</scope>
</reference>
<name>A0A381X6Y6_9ZZZZ</name>
<proteinExistence type="predicted"/>
<feature type="domain" description="Lcl C-terminal" evidence="1">
    <location>
        <begin position="16"/>
        <end position="84"/>
    </location>
</feature>
<evidence type="ECO:0000313" key="2">
    <source>
        <dbReference type="EMBL" id="SVA60251.1"/>
    </source>
</evidence>